<name>A0ABR2U055_9ROSI</name>
<dbReference type="Proteomes" id="UP001396334">
    <property type="component" value="Unassembled WGS sequence"/>
</dbReference>
<dbReference type="EMBL" id="JBBPBN010000003">
    <property type="protein sequence ID" value="KAK9043022.1"/>
    <property type="molecule type" value="Genomic_DNA"/>
</dbReference>
<protein>
    <recommendedName>
        <fullName evidence="3">RRM domain-containing protein</fullName>
    </recommendedName>
</protein>
<accession>A0ABR2U055</accession>
<organism evidence="1 2">
    <name type="scientific">Hibiscus sabdariffa</name>
    <name type="common">roselle</name>
    <dbReference type="NCBI Taxonomy" id="183260"/>
    <lineage>
        <taxon>Eukaryota</taxon>
        <taxon>Viridiplantae</taxon>
        <taxon>Streptophyta</taxon>
        <taxon>Embryophyta</taxon>
        <taxon>Tracheophyta</taxon>
        <taxon>Spermatophyta</taxon>
        <taxon>Magnoliopsida</taxon>
        <taxon>eudicotyledons</taxon>
        <taxon>Gunneridae</taxon>
        <taxon>Pentapetalae</taxon>
        <taxon>rosids</taxon>
        <taxon>malvids</taxon>
        <taxon>Malvales</taxon>
        <taxon>Malvaceae</taxon>
        <taxon>Malvoideae</taxon>
        <taxon>Hibiscus</taxon>
    </lineage>
</organism>
<evidence type="ECO:0000313" key="2">
    <source>
        <dbReference type="Proteomes" id="UP001396334"/>
    </source>
</evidence>
<gene>
    <name evidence="1" type="ORF">V6N11_071373</name>
</gene>
<evidence type="ECO:0008006" key="3">
    <source>
        <dbReference type="Google" id="ProtNLM"/>
    </source>
</evidence>
<dbReference type="PANTHER" id="PTHR33527">
    <property type="entry name" value="OS07G0274300 PROTEIN"/>
    <property type="match status" value="1"/>
</dbReference>
<proteinExistence type="predicted"/>
<reference evidence="1 2" key="1">
    <citation type="journal article" date="2024" name="G3 (Bethesda)">
        <title>Genome assembly of Hibiscus sabdariffa L. provides insights into metabolisms of medicinal natural products.</title>
        <authorList>
            <person name="Kim T."/>
        </authorList>
    </citation>
    <scope>NUCLEOTIDE SEQUENCE [LARGE SCALE GENOMIC DNA]</scope>
    <source>
        <strain evidence="1">TK-2024</strain>
        <tissue evidence="1">Old leaves</tissue>
    </source>
</reference>
<comment type="caution">
    <text evidence="1">The sequence shown here is derived from an EMBL/GenBank/DDBJ whole genome shotgun (WGS) entry which is preliminary data.</text>
</comment>
<evidence type="ECO:0000313" key="1">
    <source>
        <dbReference type="EMBL" id="KAK9043022.1"/>
    </source>
</evidence>
<sequence>MASSPSQLSLKQLKDFHNMDRIIYSRLLTLDFDPLPCMKILAFWNTLEKFGFRNLVYGLQHLSDSSLLSVAKESIFCLQCLYSPSQEIFPWLHLDFSHLNTLVPQHLLLGFLVKNRPILKRMIQCSVKDVCQVAFLDILQQNLTDDKGEVLKGKSKTESDLEDKTLFMTFSRGHPVSDKEIHGFIVRKFGTSVEAIYMDKNPKCLFACVALRSQSDIQKILGGEKLVKLFINGKQVRVRRFVPKRTKH</sequence>
<dbReference type="PANTHER" id="PTHR33527:SF16">
    <property type="entry name" value="RRM DOMAIN-CONTAINING PROTEIN"/>
    <property type="match status" value="1"/>
</dbReference>
<keyword evidence="2" id="KW-1185">Reference proteome</keyword>